<comment type="catalytic activity">
    <reaction evidence="10">
        <text>holo-[cytochrome c] = apo-[cytochrome c] + heme b</text>
        <dbReference type="Rhea" id="RHEA:22648"/>
        <dbReference type="Rhea" id="RHEA-COMP:10725"/>
        <dbReference type="Rhea" id="RHEA-COMP:10726"/>
        <dbReference type="ChEBI" id="CHEBI:29950"/>
        <dbReference type="ChEBI" id="CHEBI:60344"/>
        <dbReference type="ChEBI" id="CHEBI:83739"/>
        <dbReference type="EC" id="4.4.1.17"/>
    </reaction>
</comment>
<sequence length="294" mass="33082">MGWFWADDNQQPVASKVACPVKHPQDGEAQCPVKPKESESKCPVKHNDNPPQCPVKKKEPSAGGSWFAGWFGKSEDDGGSDVINPLNNMPDLSSKRIPGQRIYLPTQRTQSSIPRGEKEAEGVWEYPSPQQMYNAMVRKSGTADDIPEDAVESMVDVHNFLNEGAWQEILKWEEPYTQEAKRNPRLLKFTGRPDDMSPRATMLQWLGKVYPAKYGTPPPFDRHDWTVLRPEPGSEEWKQVRYVIDYYAGPDDDDGMPTFMLDVRPALDSVSAAVDRFHAATGSTWDKAMGRSAK</sequence>
<protein>
    <recommendedName>
        <fullName evidence="10">Holocytochrome c-type synthase</fullName>
        <ecNumber evidence="10">4.4.1.17</ecNumber>
    </recommendedName>
</protein>
<evidence type="ECO:0000313" key="12">
    <source>
        <dbReference type="EMBL" id="KAA8902536.1"/>
    </source>
</evidence>
<dbReference type="Pfam" id="PF01265">
    <property type="entry name" value="Cyto_heme_lyase"/>
    <property type="match status" value="1"/>
</dbReference>
<evidence type="ECO:0000256" key="7">
    <source>
        <dbReference type="ARBA" id="ARBA00023128"/>
    </source>
</evidence>
<comment type="similarity">
    <text evidence="2 10">Belongs to the cytochrome c-type heme lyase family.</text>
</comment>
<evidence type="ECO:0000256" key="9">
    <source>
        <dbReference type="ARBA" id="ARBA00023239"/>
    </source>
</evidence>
<evidence type="ECO:0000256" key="8">
    <source>
        <dbReference type="ARBA" id="ARBA00023136"/>
    </source>
</evidence>
<dbReference type="GO" id="GO:0046872">
    <property type="term" value="F:metal ion binding"/>
    <property type="evidence" value="ECO:0007669"/>
    <property type="project" value="UniProtKB-KW"/>
</dbReference>
<evidence type="ECO:0000256" key="1">
    <source>
        <dbReference type="ARBA" id="ARBA00004273"/>
    </source>
</evidence>
<name>A0A642UNZ6_9ASCO</name>
<evidence type="ECO:0000256" key="11">
    <source>
        <dbReference type="SAM" id="MobiDB-lite"/>
    </source>
</evidence>
<evidence type="ECO:0000256" key="2">
    <source>
        <dbReference type="ARBA" id="ARBA00007255"/>
    </source>
</evidence>
<keyword evidence="7 10" id="KW-0496">Mitochondrion</keyword>
<dbReference type="InterPro" id="IPR000511">
    <property type="entry name" value="Holocyt_c/c1_synthase"/>
</dbReference>
<reference evidence="12" key="1">
    <citation type="journal article" date="2019" name="G3 (Bethesda)">
        <title>Genome Assemblies of Two Rare Opportunistic Yeast Pathogens: Diutina rugosa (syn. Candida rugosa) and Trichomonascus ciferrii (syn. Candida ciferrii).</title>
        <authorList>
            <person name="Mixao V."/>
            <person name="Saus E."/>
            <person name="Hansen A.P."/>
            <person name="Lass-Florl C."/>
            <person name="Gabaldon T."/>
        </authorList>
    </citation>
    <scope>NUCLEOTIDE SEQUENCE</scope>
    <source>
        <strain evidence="12">CBS 4856</strain>
    </source>
</reference>
<dbReference type="Proteomes" id="UP000761534">
    <property type="component" value="Unassembled WGS sequence"/>
</dbReference>
<dbReference type="GO" id="GO:0004408">
    <property type="term" value="F:holocytochrome-c synthase activity"/>
    <property type="evidence" value="ECO:0007669"/>
    <property type="project" value="UniProtKB-EC"/>
</dbReference>
<comment type="subcellular location">
    <subcellularLocation>
        <location evidence="1 10">Mitochondrion inner membrane</location>
    </subcellularLocation>
</comment>
<dbReference type="EC" id="4.4.1.17" evidence="10"/>
<keyword evidence="9 10" id="KW-0456">Lyase</keyword>
<keyword evidence="3 10" id="KW-0349">Heme</keyword>
<gene>
    <name evidence="12" type="ORF">TRICI_005897</name>
</gene>
<keyword evidence="5 10" id="KW-0999">Mitochondrion inner membrane</keyword>
<keyword evidence="6 10" id="KW-0408">Iron</keyword>
<organism evidence="12 13">
    <name type="scientific">Trichomonascus ciferrii</name>
    <dbReference type="NCBI Taxonomy" id="44093"/>
    <lineage>
        <taxon>Eukaryota</taxon>
        <taxon>Fungi</taxon>
        <taxon>Dikarya</taxon>
        <taxon>Ascomycota</taxon>
        <taxon>Saccharomycotina</taxon>
        <taxon>Dipodascomycetes</taxon>
        <taxon>Dipodascales</taxon>
        <taxon>Trichomonascaceae</taxon>
        <taxon>Trichomonascus</taxon>
        <taxon>Trichomonascus ciferrii complex</taxon>
    </lineage>
</organism>
<dbReference type="PROSITE" id="PS00822">
    <property type="entry name" value="CYTO_HEME_LYASE_2"/>
    <property type="match status" value="1"/>
</dbReference>
<dbReference type="AlphaFoldDB" id="A0A642UNZ6"/>
<evidence type="ECO:0000256" key="3">
    <source>
        <dbReference type="ARBA" id="ARBA00022617"/>
    </source>
</evidence>
<dbReference type="EMBL" id="SWFS01000466">
    <property type="protein sequence ID" value="KAA8902536.1"/>
    <property type="molecule type" value="Genomic_DNA"/>
</dbReference>
<feature type="region of interest" description="Disordered" evidence="11">
    <location>
        <begin position="23"/>
        <end position="61"/>
    </location>
</feature>
<evidence type="ECO:0000256" key="4">
    <source>
        <dbReference type="ARBA" id="ARBA00022723"/>
    </source>
</evidence>
<dbReference type="PANTHER" id="PTHR12743">
    <property type="entry name" value="CYTOCHROME C1 HEME LYASE"/>
    <property type="match status" value="1"/>
</dbReference>
<dbReference type="PROSITE" id="PS00821">
    <property type="entry name" value="CYTO_HEME_LYASE_1"/>
    <property type="match status" value="1"/>
</dbReference>
<keyword evidence="8 10" id="KW-0472">Membrane</keyword>
<dbReference type="PANTHER" id="PTHR12743:SF3">
    <property type="entry name" value="HOLOCYTOCHROME-C SYNTHASE"/>
    <property type="match status" value="1"/>
</dbReference>
<keyword evidence="4 10" id="KW-0479">Metal-binding</keyword>
<accession>A0A642UNZ6</accession>
<evidence type="ECO:0000256" key="10">
    <source>
        <dbReference type="RuleBase" id="RU363130"/>
    </source>
</evidence>
<dbReference type="VEuPathDB" id="FungiDB:TRICI_005897"/>
<evidence type="ECO:0000313" key="13">
    <source>
        <dbReference type="Proteomes" id="UP000761534"/>
    </source>
</evidence>
<keyword evidence="13" id="KW-1185">Reference proteome</keyword>
<evidence type="ECO:0000256" key="5">
    <source>
        <dbReference type="ARBA" id="ARBA00022792"/>
    </source>
</evidence>
<dbReference type="GO" id="GO:0005743">
    <property type="term" value="C:mitochondrial inner membrane"/>
    <property type="evidence" value="ECO:0007669"/>
    <property type="project" value="UniProtKB-SubCell"/>
</dbReference>
<evidence type="ECO:0000256" key="6">
    <source>
        <dbReference type="ARBA" id="ARBA00023004"/>
    </source>
</evidence>
<comment type="caution">
    <text evidence="12">The sequence shown here is derived from an EMBL/GenBank/DDBJ whole genome shotgun (WGS) entry which is preliminary data.</text>
</comment>
<comment type="function">
    <text evidence="10">Lyase that catalyzes the covalent linking of the heme group to the cytochrome C apoprotein to produce the mature functional cytochrome.</text>
</comment>
<dbReference type="OrthoDB" id="1158011at2759"/>
<proteinExistence type="inferred from homology"/>
<feature type="compositionally biased region" description="Basic and acidic residues" evidence="11">
    <location>
        <begin position="34"/>
        <end position="48"/>
    </location>
</feature>